<dbReference type="Proteomes" id="UP000539372">
    <property type="component" value="Unassembled WGS sequence"/>
</dbReference>
<sequence>MALIRPAAVAGMFYPGDRQGLAQSVAGFVNDAAKRAGIGPNSPIVKAVIAPHAGYVYSGACAGEAYARLLPGRDAVTRVVLMGPCHRVALRGLATTAADLWQTPLGSVPIDREALDGLSDLPQVFAHDAAHKQEHSLEVHLPFLQTVFPKMKLVPFAVGQASAEDVAAVLDRLWGGPETRIVISSDLSHFLDYDACNALDAKTADAVERFDYAAIGRDQACGRIPMSGLLKLAPEKHLSIERVGLCNSGDTAGDKGRTVGYGAWVFRA</sequence>
<evidence type="ECO:0000256" key="2">
    <source>
        <dbReference type="HAMAP-Rule" id="MF_00055"/>
    </source>
</evidence>
<gene>
    <name evidence="3" type="primary">amrB</name>
    <name evidence="3" type="ORF">HH303_08080</name>
</gene>
<dbReference type="Gene3D" id="3.40.830.10">
    <property type="entry name" value="LigB-like"/>
    <property type="match status" value="1"/>
</dbReference>
<dbReference type="Pfam" id="PF01875">
    <property type="entry name" value="Memo"/>
    <property type="match status" value="1"/>
</dbReference>
<reference evidence="3 4" key="1">
    <citation type="submission" date="2020-04" db="EMBL/GenBank/DDBJ databases">
        <title>Rhodospirillaceae bacterium KN72 isolated from deep sea.</title>
        <authorList>
            <person name="Zhang D.-C."/>
        </authorList>
    </citation>
    <scope>NUCLEOTIDE SEQUENCE [LARGE SCALE GENOMIC DNA]</scope>
    <source>
        <strain evidence="3 4">KN72</strain>
    </source>
</reference>
<dbReference type="PANTHER" id="PTHR11060">
    <property type="entry name" value="PROTEIN MEMO1"/>
    <property type="match status" value="1"/>
</dbReference>
<accession>A0A7Y0DZF4</accession>
<organism evidence="3 4">
    <name type="scientific">Pacificispira spongiicola</name>
    <dbReference type="NCBI Taxonomy" id="2729598"/>
    <lineage>
        <taxon>Bacteria</taxon>
        <taxon>Pseudomonadati</taxon>
        <taxon>Pseudomonadota</taxon>
        <taxon>Alphaproteobacteria</taxon>
        <taxon>Rhodospirillales</taxon>
        <taxon>Rhodospirillaceae</taxon>
        <taxon>Pacificispira</taxon>
    </lineage>
</organism>
<protein>
    <recommendedName>
        <fullName evidence="2">MEMO1 family protein HH303_08080</fullName>
    </recommendedName>
</protein>
<dbReference type="NCBIfam" id="TIGR04336">
    <property type="entry name" value="AmmeMemoSam_B"/>
    <property type="match status" value="1"/>
</dbReference>
<comment type="caution">
    <text evidence="3">The sequence shown here is derived from an EMBL/GenBank/DDBJ whole genome shotgun (WGS) entry which is preliminary data.</text>
</comment>
<keyword evidence="4" id="KW-1185">Reference proteome</keyword>
<evidence type="ECO:0000313" key="3">
    <source>
        <dbReference type="EMBL" id="NMM44434.1"/>
    </source>
</evidence>
<evidence type="ECO:0000313" key="4">
    <source>
        <dbReference type="Proteomes" id="UP000539372"/>
    </source>
</evidence>
<dbReference type="EMBL" id="JABBNT010000002">
    <property type="protein sequence ID" value="NMM44434.1"/>
    <property type="molecule type" value="Genomic_DNA"/>
</dbReference>
<proteinExistence type="inferred from homology"/>
<dbReference type="CDD" id="cd07361">
    <property type="entry name" value="MEMO_like"/>
    <property type="match status" value="1"/>
</dbReference>
<dbReference type="PANTHER" id="PTHR11060:SF0">
    <property type="entry name" value="PROTEIN MEMO1"/>
    <property type="match status" value="1"/>
</dbReference>
<dbReference type="InterPro" id="IPR002737">
    <property type="entry name" value="MEMO1_fam"/>
</dbReference>
<name>A0A7Y0DZF4_9PROT</name>
<dbReference type="AlphaFoldDB" id="A0A7Y0DZF4"/>
<comment type="similarity">
    <text evidence="1 2">Belongs to the MEMO1 family.</text>
</comment>
<evidence type="ECO:0000256" key="1">
    <source>
        <dbReference type="ARBA" id="ARBA00006315"/>
    </source>
</evidence>
<dbReference type="HAMAP" id="MF_00055">
    <property type="entry name" value="MEMO1"/>
    <property type="match status" value="1"/>
</dbReference>